<evidence type="ECO:0000256" key="1">
    <source>
        <dbReference type="ARBA" id="ARBA00022801"/>
    </source>
</evidence>
<dbReference type="GO" id="GO:0030163">
    <property type="term" value="P:protein catabolic process"/>
    <property type="evidence" value="ECO:0007669"/>
    <property type="project" value="InterPro"/>
</dbReference>
<dbReference type="PROSITE" id="PS51786">
    <property type="entry name" value="LON_PROTEOLYTIC"/>
    <property type="match status" value="1"/>
</dbReference>
<dbReference type="GO" id="GO:0004176">
    <property type="term" value="F:ATP-dependent peptidase activity"/>
    <property type="evidence" value="ECO:0007669"/>
    <property type="project" value="InterPro"/>
</dbReference>
<gene>
    <name evidence="4" type="ORF">S06H3_45775</name>
</gene>
<dbReference type="SUPFAM" id="SSF54211">
    <property type="entry name" value="Ribosomal protein S5 domain 2-like"/>
    <property type="match status" value="1"/>
</dbReference>
<keyword evidence="2" id="KW-0645">Protease</keyword>
<dbReference type="InterPro" id="IPR014721">
    <property type="entry name" value="Ribsml_uS5_D2-typ_fold_subgr"/>
</dbReference>
<name>X1MVE6_9ZZZZ</name>
<dbReference type="EMBL" id="BARV01028620">
    <property type="protein sequence ID" value="GAI35667.1"/>
    <property type="molecule type" value="Genomic_DNA"/>
</dbReference>
<dbReference type="GO" id="GO:0004252">
    <property type="term" value="F:serine-type endopeptidase activity"/>
    <property type="evidence" value="ECO:0007669"/>
    <property type="project" value="InterPro"/>
</dbReference>
<dbReference type="InterPro" id="IPR008269">
    <property type="entry name" value="Lon_proteolytic"/>
</dbReference>
<evidence type="ECO:0000256" key="2">
    <source>
        <dbReference type="ARBA" id="ARBA00022825"/>
    </source>
</evidence>
<dbReference type="GO" id="GO:0006508">
    <property type="term" value="P:proteolysis"/>
    <property type="evidence" value="ECO:0007669"/>
    <property type="project" value="InterPro"/>
</dbReference>
<keyword evidence="2" id="KW-0720">Serine protease</keyword>
<dbReference type="Gene3D" id="3.30.230.10">
    <property type="match status" value="1"/>
</dbReference>
<evidence type="ECO:0000259" key="3">
    <source>
        <dbReference type="PROSITE" id="PS51786"/>
    </source>
</evidence>
<dbReference type="PANTHER" id="PTHR10046">
    <property type="entry name" value="ATP DEPENDENT LON PROTEASE FAMILY MEMBER"/>
    <property type="match status" value="1"/>
</dbReference>
<dbReference type="InterPro" id="IPR027065">
    <property type="entry name" value="Lon_Prtase"/>
</dbReference>
<dbReference type="Pfam" id="PF05362">
    <property type="entry name" value="Lon_C"/>
    <property type="match status" value="1"/>
</dbReference>
<dbReference type="PROSITE" id="PS01046">
    <property type="entry name" value="LON_SER"/>
    <property type="match status" value="1"/>
</dbReference>
<dbReference type="GO" id="GO:0005524">
    <property type="term" value="F:ATP binding"/>
    <property type="evidence" value="ECO:0007669"/>
    <property type="project" value="InterPro"/>
</dbReference>
<feature type="non-terminal residue" evidence="4">
    <location>
        <position position="1"/>
    </location>
</feature>
<dbReference type="AlphaFoldDB" id="X1MVE6"/>
<organism evidence="4">
    <name type="scientific">marine sediment metagenome</name>
    <dbReference type="NCBI Taxonomy" id="412755"/>
    <lineage>
        <taxon>unclassified sequences</taxon>
        <taxon>metagenomes</taxon>
        <taxon>ecological metagenomes</taxon>
    </lineage>
</organism>
<dbReference type="PRINTS" id="PR00830">
    <property type="entry name" value="ENDOLAPTASE"/>
</dbReference>
<evidence type="ECO:0000313" key="4">
    <source>
        <dbReference type="EMBL" id="GAI35667.1"/>
    </source>
</evidence>
<feature type="domain" description="Lon proteolytic" evidence="3">
    <location>
        <begin position="22"/>
        <end position="206"/>
    </location>
</feature>
<dbReference type="InterPro" id="IPR020568">
    <property type="entry name" value="Ribosomal_Su5_D2-typ_SF"/>
</dbReference>
<protein>
    <recommendedName>
        <fullName evidence="3">Lon proteolytic domain-containing protein</fullName>
    </recommendedName>
</protein>
<sequence>AKKDLAKILGPTQFESELALRAGIPGVATALAYTPVGGELLFIESASMPGKGNLQLTGQIGDVMKESAQAAFSIIKANAKKLKIDDNRFRKFDYHIHVPAGAIPKDGPSAGIAMFTSLVSLVLGKPTRPDVAMTGEITLRGLVLPVGGLKEKILAAKQAGIKTVILPALCAATGVSIVRVHDVAEMVDVVKVTNAINCQVQYENPV</sequence>
<dbReference type="InterPro" id="IPR008268">
    <property type="entry name" value="Peptidase_S16_AS"/>
</dbReference>
<keyword evidence="1" id="KW-0378">Hydrolase</keyword>
<accession>X1MVE6</accession>
<comment type="caution">
    <text evidence="4">The sequence shown here is derived from an EMBL/GenBank/DDBJ whole genome shotgun (WGS) entry which is preliminary data.</text>
</comment>
<proteinExistence type="predicted"/>
<reference evidence="4" key="1">
    <citation type="journal article" date="2014" name="Front. Microbiol.">
        <title>High frequency of phylogenetically diverse reductive dehalogenase-homologous genes in deep subseafloor sedimentary metagenomes.</title>
        <authorList>
            <person name="Kawai M."/>
            <person name="Futagami T."/>
            <person name="Toyoda A."/>
            <person name="Takaki Y."/>
            <person name="Nishi S."/>
            <person name="Hori S."/>
            <person name="Arai W."/>
            <person name="Tsubouchi T."/>
            <person name="Morono Y."/>
            <person name="Uchiyama I."/>
            <person name="Ito T."/>
            <person name="Fujiyama A."/>
            <person name="Inagaki F."/>
            <person name="Takami H."/>
        </authorList>
    </citation>
    <scope>NUCLEOTIDE SEQUENCE</scope>
    <source>
        <strain evidence="4">Expedition CK06-06</strain>
    </source>
</reference>